<dbReference type="GO" id="GO:0016787">
    <property type="term" value="F:hydrolase activity"/>
    <property type="evidence" value="ECO:0007669"/>
    <property type="project" value="UniProtKB-KW"/>
</dbReference>
<dbReference type="PANTHER" id="PTHR23131:SF4">
    <property type="entry name" value="METALLO-BETA-LACTAMASE SUPERFAMILY POTEIN"/>
    <property type="match status" value="1"/>
</dbReference>
<dbReference type="RefSeq" id="WP_085377594.1">
    <property type="nucleotide sequence ID" value="NZ_CP020612.1"/>
</dbReference>
<evidence type="ECO:0000259" key="2">
    <source>
        <dbReference type="SMART" id="SM00849"/>
    </source>
</evidence>
<dbReference type="Pfam" id="PF21221">
    <property type="entry name" value="B_lactamase-like_C"/>
    <property type="match status" value="1"/>
</dbReference>
<dbReference type="OrthoDB" id="2971563at2"/>
<organism evidence="3 4">
    <name type="scientific">Paracoccus contaminans</name>
    <dbReference type="NCBI Taxonomy" id="1945662"/>
    <lineage>
        <taxon>Bacteria</taxon>
        <taxon>Pseudomonadati</taxon>
        <taxon>Pseudomonadota</taxon>
        <taxon>Alphaproteobacteria</taxon>
        <taxon>Rhodobacterales</taxon>
        <taxon>Paracoccaceae</taxon>
        <taxon>Paracoccus</taxon>
    </lineage>
</organism>
<accession>A0A1W6CX93</accession>
<dbReference type="EMBL" id="CP020612">
    <property type="protein sequence ID" value="ARJ69474.1"/>
    <property type="molecule type" value="Genomic_DNA"/>
</dbReference>
<feature type="domain" description="Metallo-beta-lactamase" evidence="2">
    <location>
        <begin position="71"/>
        <end position="288"/>
    </location>
</feature>
<dbReference type="STRING" id="1945662.B0A89_07380"/>
<keyword evidence="3" id="KW-0378">Hydrolase</keyword>
<dbReference type="InterPro" id="IPR001279">
    <property type="entry name" value="Metallo-B-lactamas"/>
</dbReference>
<dbReference type="Gene3D" id="3.60.15.10">
    <property type="entry name" value="Ribonuclease Z/Hydroxyacylglutathione hydrolase-like"/>
    <property type="match status" value="1"/>
</dbReference>
<dbReference type="Gene3D" id="1.10.10.10">
    <property type="entry name" value="Winged helix-like DNA-binding domain superfamily/Winged helix DNA-binding domain"/>
    <property type="match status" value="1"/>
</dbReference>
<proteinExistence type="predicted"/>
<protein>
    <submittedName>
        <fullName evidence="3">MBL fold hydrolase</fullName>
    </submittedName>
</protein>
<evidence type="ECO:0000313" key="3">
    <source>
        <dbReference type="EMBL" id="ARJ69474.1"/>
    </source>
</evidence>
<dbReference type="InterPro" id="IPR048933">
    <property type="entry name" value="B_lactamase-like_C"/>
</dbReference>
<sequence length="387" mass="41050">MTAGQAGQADAPATADEAEGRAGKAGVPAPAAAAATGIVHPWNAAPPEGEAAEVAPGILWMRLPLPMRLDHVNCYALREPDGWTIVDTGFDTPAARAVWQRLMDGPLEGAPVRRVLVTHHHPDHVGLAGWFMQQGAALLASRTAWLMARMLQLDVQERPTPQQVCFWRRAGMDSAQLARRGAERPVNSADVTHPLPLGYTRVCEGQTLHLGGRDWHVAVGHGHAPEHLVLFGADADLVIGGDQLLPGISPNLGVHATEPGANPVQDWLDSCAHLAPLANARQLILPGHKLPYRGLPERLAQLAENHESALARLAASLAERPRTAADCFDVLFRRRIGEGEYGLALVEAVAHVNALAARGLACEIGLTPEGGVIWGAPAGRDSAAHFG</sequence>
<dbReference type="InterPro" id="IPR050662">
    <property type="entry name" value="Sec-metab_biosynth-thioest"/>
</dbReference>
<evidence type="ECO:0000256" key="1">
    <source>
        <dbReference type="SAM" id="MobiDB-lite"/>
    </source>
</evidence>
<dbReference type="InterPro" id="IPR036388">
    <property type="entry name" value="WH-like_DNA-bd_sf"/>
</dbReference>
<name>A0A1W6CX93_9RHOB</name>
<reference evidence="3 4" key="1">
    <citation type="submission" date="2017-03" db="EMBL/GenBank/DDBJ databases">
        <title>Genome sequence of Paracoccus contaminans isolated from a water microcosm.</title>
        <authorList>
            <person name="Aurass P."/>
            <person name="Karste S."/>
            <person name="Trost E."/>
            <person name="Glaeser S.P."/>
            <person name="Kaempfer P."/>
            <person name="Flieger A."/>
        </authorList>
    </citation>
    <scope>NUCLEOTIDE SEQUENCE [LARGE SCALE GENOMIC DNA]</scope>
    <source>
        <strain evidence="4">RKI 16-01929T\LMG 29738T\CCM 8701T\CIP 111112T</strain>
    </source>
</reference>
<dbReference type="SUPFAM" id="SSF56281">
    <property type="entry name" value="Metallo-hydrolase/oxidoreductase"/>
    <property type="match status" value="1"/>
</dbReference>
<dbReference type="SMART" id="SM00849">
    <property type="entry name" value="Lactamase_B"/>
    <property type="match status" value="1"/>
</dbReference>
<evidence type="ECO:0000313" key="4">
    <source>
        <dbReference type="Proteomes" id="UP000193017"/>
    </source>
</evidence>
<dbReference type="Pfam" id="PF00753">
    <property type="entry name" value="Lactamase_B"/>
    <property type="match status" value="1"/>
</dbReference>
<dbReference type="AlphaFoldDB" id="A0A1W6CX93"/>
<dbReference type="InterPro" id="IPR036866">
    <property type="entry name" value="RibonucZ/Hydroxyglut_hydro"/>
</dbReference>
<dbReference type="KEGG" id="pcon:B0A89_07380"/>
<dbReference type="PANTHER" id="PTHR23131">
    <property type="entry name" value="ENDORIBONUCLEASE LACTB2"/>
    <property type="match status" value="1"/>
</dbReference>
<gene>
    <name evidence="3" type="ORF">B0A89_07380</name>
</gene>
<feature type="region of interest" description="Disordered" evidence="1">
    <location>
        <begin position="1"/>
        <end position="28"/>
    </location>
</feature>
<keyword evidence="4" id="KW-1185">Reference proteome</keyword>
<dbReference type="Proteomes" id="UP000193017">
    <property type="component" value="Chromosome"/>
</dbReference>